<evidence type="ECO:0000313" key="3">
    <source>
        <dbReference type="Proteomes" id="UP001189616"/>
    </source>
</evidence>
<dbReference type="RefSeq" id="WP_012430625.1">
    <property type="nucleotide sequence ID" value="NZ_CATYWO010000002.1"/>
</dbReference>
<organism evidence="2 3">
    <name type="scientific">Ralstonia condita</name>
    <dbReference type="NCBI Taxonomy" id="3058600"/>
    <lineage>
        <taxon>Bacteria</taxon>
        <taxon>Pseudomonadati</taxon>
        <taxon>Pseudomonadota</taxon>
        <taxon>Betaproteobacteria</taxon>
        <taxon>Burkholderiales</taxon>
        <taxon>Burkholderiaceae</taxon>
        <taxon>Ralstonia</taxon>
    </lineage>
</organism>
<feature type="transmembrane region" description="Helical" evidence="1">
    <location>
        <begin position="312"/>
        <end position="333"/>
    </location>
</feature>
<evidence type="ECO:0000256" key="1">
    <source>
        <dbReference type="SAM" id="Phobius"/>
    </source>
</evidence>
<dbReference type="Proteomes" id="UP001189616">
    <property type="component" value="Unassembled WGS sequence"/>
</dbReference>
<feature type="transmembrane region" description="Helical" evidence="1">
    <location>
        <begin position="18"/>
        <end position="40"/>
    </location>
</feature>
<feature type="transmembrane region" description="Helical" evidence="1">
    <location>
        <begin position="117"/>
        <end position="138"/>
    </location>
</feature>
<dbReference type="EMBL" id="CATYWO010000002">
    <property type="protein sequence ID" value="CAJ0784864.1"/>
    <property type="molecule type" value="Genomic_DNA"/>
</dbReference>
<protein>
    <recommendedName>
        <fullName evidence="4">Transmembrane protein</fullName>
    </recommendedName>
</protein>
<comment type="caution">
    <text evidence="2">The sequence shown here is derived from an EMBL/GenBank/DDBJ whole genome shotgun (WGS) entry which is preliminary data.</text>
</comment>
<name>A0ABN9IKS4_9RALS</name>
<feature type="transmembrane region" description="Helical" evidence="1">
    <location>
        <begin position="194"/>
        <end position="217"/>
    </location>
</feature>
<accession>A0ABN9IKS4</accession>
<gene>
    <name evidence="2" type="ORF">LMG7141_01570</name>
</gene>
<feature type="transmembrane region" description="Helical" evidence="1">
    <location>
        <begin position="90"/>
        <end position="111"/>
    </location>
</feature>
<feature type="transmembrane region" description="Helical" evidence="1">
    <location>
        <begin position="52"/>
        <end position="78"/>
    </location>
</feature>
<proteinExistence type="predicted"/>
<feature type="transmembrane region" description="Helical" evidence="1">
    <location>
        <begin position="159"/>
        <end position="182"/>
    </location>
</feature>
<keyword evidence="1" id="KW-1133">Transmembrane helix</keyword>
<keyword evidence="3" id="KW-1185">Reference proteome</keyword>
<keyword evidence="1" id="KW-0812">Transmembrane</keyword>
<feature type="transmembrane region" description="Helical" evidence="1">
    <location>
        <begin position="285"/>
        <end position="306"/>
    </location>
</feature>
<keyword evidence="1" id="KW-0472">Membrane</keyword>
<feature type="transmembrane region" description="Helical" evidence="1">
    <location>
        <begin position="373"/>
        <end position="391"/>
    </location>
</feature>
<reference evidence="2 3" key="1">
    <citation type="submission" date="2023-07" db="EMBL/GenBank/DDBJ databases">
        <authorList>
            <person name="Peeters C."/>
        </authorList>
    </citation>
    <scope>NUCLEOTIDE SEQUENCE [LARGE SCALE GENOMIC DNA]</scope>
    <source>
        <strain evidence="2 3">LMG 7141</strain>
    </source>
</reference>
<feature type="transmembrane region" description="Helical" evidence="1">
    <location>
        <begin position="255"/>
        <end position="273"/>
    </location>
</feature>
<feature type="transmembrane region" description="Helical" evidence="1">
    <location>
        <begin position="229"/>
        <end position="249"/>
    </location>
</feature>
<evidence type="ECO:0008006" key="4">
    <source>
        <dbReference type="Google" id="ProtNLM"/>
    </source>
</evidence>
<evidence type="ECO:0000313" key="2">
    <source>
        <dbReference type="EMBL" id="CAJ0784864.1"/>
    </source>
</evidence>
<sequence length="427" mass="45460">MSATAPTLFYERMPPPGVVFGCLLPVPWAGAAVGLLLAFGPTGGLPDRFAPLALALVHGLAVGMLLPAMLGALFQLFPVVAGVPVPGARWVSPCVAATCVATAIALATGFLGGGRTAFALAAWFGAPLLAIPAVLLILGGLHVVKAADMHGTVRTLRRIGWALLLTLATGATLGTVLALGMFSPAPVLLNLHVGWGLGGWLATLLAGVASTVLPMFWQSPRLPERWHRWMPGWLWAPLLLGSLIGWRGGTALWQTWGWLALGALSAAGLGAVYRARRRHDPGWPLWLGATGAWFAVAVLGIAARWLPAGWPVAWWMGVLALVGGGVLPINAMLGKIIPFMVWMHLRRLVPRHVRLPAMQTLIGERQQHWHARLLLLAALALLLLPVSPGWMAMPAGLLFAVSQLWLGAQLCRALWTFRGVRRAFTRG</sequence>